<gene>
    <name evidence="3" type="ORF">GQS65_03475</name>
</gene>
<name>A0A6B0GJI9_9EURY</name>
<proteinExistence type="predicted"/>
<comment type="caution">
    <text evidence="3">The sequence shown here is derived from an EMBL/GenBank/DDBJ whole genome shotgun (WGS) entry which is preliminary data.</text>
</comment>
<evidence type="ECO:0000313" key="3">
    <source>
        <dbReference type="EMBL" id="MWG33559.1"/>
    </source>
</evidence>
<dbReference type="InterPro" id="IPR057527">
    <property type="entry name" value="HVO_A0261-like_N"/>
</dbReference>
<evidence type="ECO:0008006" key="5">
    <source>
        <dbReference type="Google" id="ProtNLM"/>
    </source>
</evidence>
<dbReference type="Proteomes" id="UP000451471">
    <property type="component" value="Unassembled WGS sequence"/>
</dbReference>
<dbReference type="SUPFAM" id="SSF46785">
    <property type="entry name" value="Winged helix' DNA-binding domain"/>
    <property type="match status" value="1"/>
</dbReference>
<dbReference type="InterPro" id="IPR013561">
    <property type="entry name" value="FilR1_middle_dom"/>
</dbReference>
<organism evidence="3 4">
    <name type="scientific">Halomarina oriensis</name>
    <dbReference type="NCBI Taxonomy" id="671145"/>
    <lineage>
        <taxon>Archaea</taxon>
        <taxon>Methanobacteriati</taxon>
        <taxon>Methanobacteriota</taxon>
        <taxon>Stenosarchaea group</taxon>
        <taxon>Halobacteria</taxon>
        <taxon>Halobacteriales</taxon>
        <taxon>Natronomonadaceae</taxon>
        <taxon>Halomarina</taxon>
    </lineage>
</organism>
<feature type="domain" description="Methanogenesis regulatory protein FilR1 middle" evidence="1">
    <location>
        <begin position="120"/>
        <end position="248"/>
    </location>
</feature>
<dbReference type="OrthoDB" id="11410at2157"/>
<protein>
    <recommendedName>
        <fullName evidence="5">ArsR family transcriptional regulator</fullName>
    </recommendedName>
</protein>
<evidence type="ECO:0000259" key="2">
    <source>
        <dbReference type="Pfam" id="PF25213"/>
    </source>
</evidence>
<dbReference type="AlphaFoldDB" id="A0A6B0GJI9"/>
<dbReference type="Pfam" id="PF25213">
    <property type="entry name" value="HVO_A0261_N"/>
    <property type="match status" value="1"/>
</dbReference>
<dbReference type="Pfam" id="PF08350">
    <property type="entry name" value="FilR1_middle"/>
    <property type="match status" value="1"/>
</dbReference>
<keyword evidence="4" id="KW-1185">Reference proteome</keyword>
<feature type="domain" description="HVO-A0261-like N-terminal" evidence="2">
    <location>
        <begin position="13"/>
        <end position="85"/>
    </location>
</feature>
<sequence>MPSFGRDLPAVLYRRRDCLRTIHSEPRGKRELVDALDTPRSTLDDVVRELEEFELVEYSDGVWRATVLGSCAVEVLDDYCRRLETLTDSTSVVSKLPSDTSLGCELLVGASTHQTDRAVPDEVVQVLLESVADATLVRGVAPVALAGHAFPFYERATTGDGAQLELVADDHVLDRLEEMYPKRMAAATADESLSLYRGPVGIPFGLWIADQSHVGVVVYGERSVEGVIENDTADALEWAERQFEDARTDATLVATEETGRQ</sequence>
<evidence type="ECO:0000313" key="4">
    <source>
        <dbReference type="Proteomes" id="UP000451471"/>
    </source>
</evidence>
<accession>A0A6B0GJI9</accession>
<dbReference type="RefSeq" id="WP_158203284.1">
    <property type="nucleotide sequence ID" value="NZ_WSZK01000008.1"/>
</dbReference>
<dbReference type="EMBL" id="WSZK01000008">
    <property type="protein sequence ID" value="MWG33559.1"/>
    <property type="molecule type" value="Genomic_DNA"/>
</dbReference>
<reference evidence="3 4" key="1">
    <citation type="submission" date="2019-12" db="EMBL/GenBank/DDBJ databases">
        <title>Halocatena pleomorpha gen. nov. sp. nov., an extremely halophilic archaeon of family Halobacteriaceae isolated from saltpan soil.</title>
        <authorList>
            <person name="Pal Y."/>
            <person name="Verma A."/>
            <person name="Krishnamurthi S."/>
            <person name="Kumar P."/>
        </authorList>
    </citation>
    <scope>NUCLEOTIDE SEQUENCE [LARGE SCALE GENOMIC DNA]</scope>
    <source>
        <strain evidence="3 4">JCM 16495</strain>
    </source>
</reference>
<evidence type="ECO:0000259" key="1">
    <source>
        <dbReference type="Pfam" id="PF08350"/>
    </source>
</evidence>
<dbReference type="InterPro" id="IPR036390">
    <property type="entry name" value="WH_DNA-bd_sf"/>
</dbReference>